<dbReference type="AlphaFoldDB" id="A0A8E2VFZ3"/>
<gene>
    <name evidence="1" type="ORF">C8N38_1334</name>
</gene>
<comment type="caution">
    <text evidence="1">The sequence shown here is derived from an EMBL/GenBank/DDBJ whole genome shotgun (WGS) entry which is preliminary data.</text>
</comment>
<keyword evidence="2" id="KW-1185">Reference proteome</keyword>
<name>A0A8E2VFZ3_9RHOB</name>
<evidence type="ECO:0000313" key="1">
    <source>
        <dbReference type="EMBL" id="PTW36837.1"/>
    </source>
</evidence>
<dbReference type="Proteomes" id="UP000244037">
    <property type="component" value="Unassembled WGS sequence"/>
</dbReference>
<evidence type="ECO:0000313" key="2">
    <source>
        <dbReference type="Proteomes" id="UP000244037"/>
    </source>
</evidence>
<proteinExistence type="predicted"/>
<protein>
    <submittedName>
        <fullName evidence="1">Uncharacterized protein</fullName>
    </submittedName>
</protein>
<reference evidence="1 2" key="1">
    <citation type="submission" date="2018-04" db="EMBL/GenBank/DDBJ databases">
        <title>Genomic Encyclopedia of Archaeal and Bacterial Type Strains, Phase II (KMG-II): from individual species to whole genera.</title>
        <authorList>
            <person name="Goeker M."/>
        </authorList>
    </citation>
    <scope>NUCLEOTIDE SEQUENCE [LARGE SCALE GENOMIC DNA]</scope>
    <source>
        <strain evidence="1 2">DSM 19783</strain>
    </source>
</reference>
<accession>A0A8E2VFZ3</accession>
<dbReference type="EMBL" id="QAYC01000033">
    <property type="protein sequence ID" value="PTW36837.1"/>
    <property type="molecule type" value="Genomic_DNA"/>
</dbReference>
<sequence>MKSSSAPVTMAHSVRKAPTGSLSSRYSAVASSTRSGGRRGAFRSAVTRFMTANTAGSPGAVRALIRPELWGFLDGALIEGTAVSEWDRLAKNTPAGNIAMTHNALAAPSGNPLATASLLTTAAGGVAAIFIGAWGTVDMIRDPFSDAQSGGLRIMALATMDVTVGGARGRRDRLRTLRPGAHGMTLAIRIHWRVAGRFNQLRAGGKVFGPL</sequence>
<organism evidence="1 2">
    <name type="scientific">Rhodovulum kholense</name>
    <dbReference type="NCBI Taxonomy" id="453584"/>
    <lineage>
        <taxon>Bacteria</taxon>
        <taxon>Pseudomonadati</taxon>
        <taxon>Pseudomonadota</taxon>
        <taxon>Alphaproteobacteria</taxon>
        <taxon>Rhodobacterales</taxon>
        <taxon>Paracoccaceae</taxon>
        <taxon>Rhodovulum</taxon>
    </lineage>
</organism>